<dbReference type="EMBL" id="JAVHNQ010000002">
    <property type="protein sequence ID" value="KAK6355241.1"/>
    <property type="molecule type" value="Genomic_DNA"/>
</dbReference>
<feature type="compositionally biased region" description="Polar residues" evidence="4">
    <location>
        <begin position="469"/>
        <end position="486"/>
    </location>
</feature>
<keyword evidence="6" id="KW-1185">Reference proteome</keyword>
<evidence type="ECO:0000313" key="6">
    <source>
        <dbReference type="Proteomes" id="UP001375240"/>
    </source>
</evidence>
<dbReference type="Gene3D" id="3.40.50.150">
    <property type="entry name" value="Vaccinia Virus protein VP39"/>
    <property type="match status" value="1"/>
</dbReference>
<dbReference type="Proteomes" id="UP001375240">
    <property type="component" value="Unassembled WGS sequence"/>
</dbReference>
<dbReference type="GO" id="GO:0160107">
    <property type="term" value="F:tRNA (adenine(58)-N1)-methyltransferase activity"/>
    <property type="evidence" value="ECO:0007669"/>
    <property type="project" value="UniProtKB-EC"/>
</dbReference>
<comment type="caution">
    <text evidence="5">The sequence shown here is derived from an EMBL/GenBank/DDBJ whole genome shotgun (WGS) entry which is preliminary data.</text>
</comment>
<feature type="region of interest" description="Disordered" evidence="4">
    <location>
        <begin position="534"/>
        <end position="592"/>
    </location>
</feature>
<dbReference type="PROSITE" id="PS51620">
    <property type="entry name" value="SAM_TRM61"/>
    <property type="match status" value="1"/>
</dbReference>
<feature type="compositionally biased region" description="Acidic residues" evidence="4">
    <location>
        <begin position="249"/>
        <end position="261"/>
    </location>
</feature>
<feature type="region of interest" description="Disordered" evidence="4">
    <location>
        <begin position="460"/>
        <end position="490"/>
    </location>
</feature>
<dbReference type="InterPro" id="IPR029063">
    <property type="entry name" value="SAM-dependent_MTases_sf"/>
</dbReference>
<dbReference type="PANTHER" id="PTHR12133">
    <property type="entry name" value="TRNA (ADENINE(58)-N(1))-METHYLTRANSFERASE"/>
    <property type="match status" value="1"/>
</dbReference>
<reference evidence="5 6" key="1">
    <citation type="submission" date="2019-10" db="EMBL/GenBank/DDBJ databases">
        <authorList>
            <person name="Palmer J.M."/>
        </authorList>
    </citation>
    <scope>NUCLEOTIDE SEQUENCE [LARGE SCALE GENOMIC DNA]</scope>
    <source>
        <strain evidence="5 6">TWF696</strain>
    </source>
</reference>
<protein>
    <recommendedName>
        <fullName evidence="2">tRNA (adenine(58)-N(1))-methyltransferase catalytic subunit TRM61</fullName>
        <ecNumber evidence="1">2.1.1.220</ecNumber>
    </recommendedName>
    <alternativeName>
        <fullName evidence="3">tRNA(m1A58)-methyltransferase subunit TRM61</fullName>
    </alternativeName>
</protein>
<dbReference type="Gene3D" id="3.10.330.20">
    <property type="match status" value="1"/>
</dbReference>
<evidence type="ECO:0000256" key="2">
    <source>
        <dbReference type="ARBA" id="ARBA00015963"/>
    </source>
</evidence>
<evidence type="ECO:0000256" key="4">
    <source>
        <dbReference type="SAM" id="MobiDB-lite"/>
    </source>
</evidence>
<name>A0AAV9V5V7_9PEZI</name>
<evidence type="ECO:0000256" key="3">
    <source>
        <dbReference type="ARBA" id="ARBA00033309"/>
    </source>
</evidence>
<gene>
    <name evidence="5" type="ORF">TWF696_004355</name>
</gene>
<dbReference type="PANTHER" id="PTHR12133:SF1">
    <property type="entry name" value="TRNA (ADENINE(58)-N(1))-METHYLTRANSFERASE, MITOCHONDRIAL"/>
    <property type="match status" value="1"/>
</dbReference>
<feature type="compositionally biased region" description="Low complexity" evidence="4">
    <location>
        <begin position="406"/>
        <end position="421"/>
    </location>
</feature>
<accession>A0AAV9V5V7</accession>
<sequence length="623" mass="68933">MQSSILLRRRDPASLRSWANLRLVAAPSGRRYYMNSNADVVQEGDAVILKPRRLNAKPKEYMYVHAVRAGELLHNESGTIFHKNIVGRRVRDVVQNHRGEKYLIAFPTMEDYIVNCRRVVTPIYPGDAAAIVQTLDIHVSPEVDPVNGPLEILEAGTGHGSLTLHLARAIFAGYAGKDQPAAIVHSVEHNELYSRCAQEMFSKFRRGQYTGSGVKFYVNTVETWLRNEIKTRKQARQTHNPTADTPAAVEEEANSESEDQPGQDTNTTSSDETGSSAPKASAHSKDLPFLSACVLDLPDPRPILPLLMRALRLDAVLGYWAPSITQVVNVVEHIRIRKLPFFVDKVLEFSNGAGASGARLWDVRVAKVRSRERGREAASPLSKVPSADFSERFLVKGDKAKDPKIPGEASATEAPASPTTGKGSEEDLSDFEVVCRPKVGEKTQGGGFYLVLRRVGHHREVPLEETSQDDQPASESSDVTESSDLPSLTDRDRRFLEGLSSGQNILLDAERRHLAHSPDNDTSQRHEGFLKWMGYSGSESKSDSQFDSPQSESDSTEGFILRRLRQISEQKPKAQVQEVIEKDGESGSSDEPAMLELLRLQRSILLKAQSKAARKAQGQDDAE</sequence>
<dbReference type="SUPFAM" id="SSF53335">
    <property type="entry name" value="S-adenosyl-L-methionine-dependent methyltransferases"/>
    <property type="match status" value="1"/>
</dbReference>
<dbReference type="InterPro" id="IPR014816">
    <property type="entry name" value="tRNA_MeTrfase_Gcd14"/>
</dbReference>
<dbReference type="AlphaFoldDB" id="A0AAV9V5V7"/>
<feature type="compositionally biased region" description="Polar residues" evidence="4">
    <location>
        <begin position="262"/>
        <end position="278"/>
    </location>
</feature>
<dbReference type="GO" id="GO:0031515">
    <property type="term" value="C:tRNA (m1A) methyltransferase complex"/>
    <property type="evidence" value="ECO:0007669"/>
    <property type="project" value="InterPro"/>
</dbReference>
<feature type="region of interest" description="Disordered" evidence="4">
    <location>
        <begin position="231"/>
        <end position="283"/>
    </location>
</feature>
<proteinExistence type="predicted"/>
<dbReference type="GO" id="GO:0030488">
    <property type="term" value="P:tRNA methylation"/>
    <property type="evidence" value="ECO:0007669"/>
    <property type="project" value="InterPro"/>
</dbReference>
<dbReference type="EC" id="2.1.1.220" evidence="1"/>
<feature type="region of interest" description="Disordered" evidence="4">
    <location>
        <begin position="399"/>
        <end position="428"/>
    </location>
</feature>
<organism evidence="5 6">
    <name type="scientific">Orbilia brochopaga</name>
    <dbReference type="NCBI Taxonomy" id="3140254"/>
    <lineage>
        <taxon>Eukaryota</taxon>
        <taxon>Fungi</taxon>
        <taxon>Dikarya</taxon>
        <taxon>Ascomycota</taxon>
        <taxon>Pezizomycotina</taxon>
        <taxon>Orbiliomycetes</taxon>
        <taxon>Orbiliales</taxon>
        <taxon>Orbiliaceae</taxon>
        <taxon>Orbilia</taxon>
    </lineage>
</organism>
<evidence type="ECO:0000313" key="5">
    <source>
        <dbReference type="EMBL" id="KAK6355241.1"/>
    </source>
</evidence>
<feature type="compositionally biased region" description="Polar residues" evidence="4">
    <location>
        <begin position="537"/>
        <end position="553"/>
    </location>
</feature>
<evidence type="ECO:0000256" key="1">
    <source>
        <dbReference type="ARBA" id="ARBA00012796"/>
    </source>
</evidence>
<dbReference type="GO" id="GO:0005739">
    <property type="term" value="C:mitochondrion"/>
    <property type="evidence" value="ECO:0007669"/>
    <property type="project" value="TreeGrafter"/>
</dbReference>